<feature type="transmembrane region" description="Helical" evidence="19">
    <location>
        <begin position="1056"/>
        <end position="1074"/>
    </location>
</feature>
<keyword evidence="9 19" id="KW-0472">Membrane</keyword>
<feature type="transmembrane region" description="Helical" evidence="19">
    <location>
        <begin position="193"/>
        <end position="219"/>
    </location>
</feature>
<dbReference type="SUPFAM" id="SSF103473">
    <property type="entry name" value="MFS general substrate transporter"/>
    <property type="match status" value="2"/>
</dbReference>
<feature type="transmembrane region" description="Helical" evidence="19">
    <location>
        <begin position="1018"/>
        <end position="1044"/>
    </location>
</feature>
<evidence type="ECO:0000256" key="16">
    <source>
        <dbReference type="ARBA" id="ARBA00081851"/>
    </source>
</evidence>
<feature type="transmembrane region" description="Helical" evidence="19">
    <location>
        <begin position="708"/>
        <end position="731"/>
    </location>
</feature>
<keyword evidence="24" id="KW-1185">Reference proteome</keyword>
<evidence type="ECO:0000313" key="22">
    <source>
        <dbReference type="EMBL" id="KAG0114547.1"/>
    </source>
</evidence>
<feature type="transmembrane region" description="Helical" evidence="19">
    <location>
        <begin position="97"/>
        <end position="118"/>
    </location>
</feature>
<evidence type="ECO:0000256" key="3">
    <source>
        <dbReference type="ARBA" id="ARBA00022448"/>
    </source>
</evidence>
<organism evidence="22">
    <name type="scientific">Lamprotornis superbus</name>
    <dbReference type="NCBI Taxonomy" id="245042"/>
    <lineage>
        <taxon>Eukaryota</taxon>
        <taxon>Metazoa</taxon>
        <taxon>Chordata</taxon>
        <taxon>Craniata</taxon>
        <taxon>Vertebrata</taxon>
        <taxon>Euteleostomi</taxon>
        <taxon>Archelosauria</taxon>
        <taxon>Archosauria</taxon>
        <taxon>Dinosauria</taxon>
        <taxon>Saurischia</taxon>
        <taxon>Theropoda</taxon>
        <taxon>Coelurosauria</taxon>
        <taxon>Aves</taxon>
        <taxon>Neognathae</taxon>
        <taxon>Neoaves</taxon>
        <taxon>Telluraves</taxon>
        <taxon>Australaves</taxon>
        <taxon>Passeriformes</taxon>
        <taxon>Sturnidae</taxon>
        <taxon>Lamprotornis</taxon>
    </lineage>
</organism>
<reference evidence="23" key="3">
    <citation type="submission" date="2022-01" db="EMBL/GenBank/DDBJ databases">
        <authorList>
            <person name="Rubenstein D.R."/>
        </authorList>
    </citation>
    <scope>NUCLEOTIDE SEQUENCE</scope>
    <source>
        <strain evidence="23">SS15</strain>
        <tissue evidence="23">Liver</tissue>
    </source>
</reference>
<proteinExistence type="inferred from homology"/>
<keyword evidence="10" id="KW-1015">Disulfide bond</keyword>
<feature type="transmembrane region" description="Helical" evidence="19">
    <location>
        <begin position="333"/>
        <end position="355"/>
    </location>
</feature>
<dbReference type="FunFam" id="1.20.1250.20:FF:000210">
    <property type="entry name" value="Solute carrier organic anion transporter family member"/>
    <property type="match status" value="1"/>
</dbReference>
<dbReference type="GO" id="GO:0016323">
    <property type="term" value="C:basolateral plasma membrane"/>
    <property type="evidence" value="ECO:0007669"/>
    <property type="project" value="TreeGrafter"/>
</dbReference>
<evidence type="ECO:0000256" key="6">
    <source>
        <dbReference type="ARBA" id="ARBA00022989"/>
    </source>
</evidence>
<keyword evidence="6 19" id="KW-1133">Transmembrane helix</keyword>
<keyword evidence="5 19" id="KW-0812">Transmembrane</keyword>
<protein>
    <recommendedName>
        <fullName evidence="15">Solute carrier organic anion transporter family member 1C1</fullName>
    </recommendedName>
    <alternativeName>
        <fullName evidence="17">Solute carrier family 21 member 14</fullName>
    </alternativeName>
    <alternativeName>
        <fullName evidence="16">Thyroxine transporter</fullName>
    </alternativeName>
</protein>
<gene>
    <name evidence="23" type="ORF">IHE44_0011832</name>
    <name evidence="22" type="ORF">IHE44_007624</name>
</gene>
<feature type="domain" description="Kazal-like" evidence="21">
    <location>
        <begin position="449"/>
        <end position="504"/>
    </location>
</feature>
<dbReference type="InterPro" id="IPR004156">
    <property type="entry name" value="OATP"/>
</dbReference>
<name>A0A835NF25_9PASS</name>
<dbReference type="SUPFAM" id="SSF100895">
    <property type="entry name" value="Kazal-type serine protease inhibitors"/>
    <property type="match status" value="1"/>
</dbReference>
<comment type="catalytic activity">
    <reaction evidence="14">
        <text>L-thyroxine sulfate(out) = L-thyroxine sulfate(in)</text>
        <dbReference type="Rhea" id="RHEA:73311"/>
        <dbReference type="ChEBI" id="CHEBI:176512"/>
    </reaction>
</comment>
<evidence type="ECO:0000256" key="4">
    <source>
        <dbReference type="ARBA" id="ARBA00022475"/>
    </source>
</evidence>
<evidence type="ECO:0000259" key="21">
    <source>
        <dbReference type="PROSITE" id="PS51465"/>
    </source>
</evidence>
<feature type="transmembrane region" description="Helical" evidence="19">
    <location>
        <begin position="867"/>
        <end position="885"/>
    </location>
</feature>
<feature type="transmembrane region" description="Helical" evidence="19">
    <location>
        <begin position="279"/>
        <end position="303"/>
    </location>
</feature>
<dbReference type="GO" id="GO:0015347">
    <property type="term" value="F:sodium-independent organic anion transmembrane transporter activity"/>
    <property type="evidence" value="ECO:0007669"/>
    <property type="project" value="TreeGrafter"/>
</dbReference>
<dbReference type="Gene3D" id="1.20.1250.20">
    <property type="entry name" value="MFS general substrate transporter like domains"/>
    <property type="match status" value="2"/>
</dbReference>
<evidence type="ECO:0000313" key="24">
    <source>
        <dbReference type="Proteomes" id="UP000618051"/>
    </source>
</evidence>
<evidence type="ECO:0000313" key="23">
    <source>
        <dbReference type="EMBL" id="KAI1238746.1"/>
    </source>
</evidence>
<comment type="catalytic activity">
    <reaction evidence="12">
        <text>3,3',5'-triiodo-L-thyronine(out) = 3,3',5'-triiodo-L-thyronine(in)</text>
        <dbReference type="Rhea" id="RHEA:71815"/>
        <dbReference type="ChEBI" id="CHEBI:57261"/>
    </reaction>
</comment>
<dbReference type="Pfam" id="PF03137">
    <property type="entry name" value="OATP"/>
    <property type="match status" value="3"/>
</dbReference>
<feature type="transmembrane region" description="Helical" evidence="19">
    <location>
        <begin position="985"/>
        <end position="1006"/>
    </location>
</feature>
<feature type="transmembrane region" description="Helical" evidence="19">
    <location>
        <begin position="743"/>
        <end position="764"/>
    </location>
</feature>
<keyword evidence="4" id="KW-1003">Cell membrane</keyword>
<feature type="transmembrane region" description="Helical" evidence="19">
    <location>
        <begin position="1311"/>
        <end position="1335"/>
    </location>
</feature>
<feature type="transmembrane region" description="Helical" evidence="19">
    <location>
        <begin position="1231"/>
        <end position="1250"/>
    </location>
</feature>
<feature type="region of interest" description="Disordered" evidence="18">
    <location>
        <begin position="1342"/>
        <end position="1382"/>
    </location>
</feature>
<feature type="transmembrane region" description="Helical" evidence="19">
    <location>
        <begin position="1185"/>
        <end position="1210"/>
    </location>
</feature>
<evidence type="ECO:0000256" key="17">
    <source>
        <dbReference type="ARBA" id="ARBA00082740"/>
    </source>
</evidence>
<evidence type="ECO:0000256" key="11">
    <source>
        <dbReference type="ARBA" id="ARBA00023180"/>
    </source>
</evidence>
<dbReference type="EMBL" id="JADDUC010000289">
    <property type="protein sequence ID" value="KAG0114547.1"/>
    <property type="molecule type" value="Genomic_DNA"/>
</dbReference>
<evidence type="ECO:0000256" key="18">
    <source>
        <dbReference type="SAM" id="MobiDB-lite"/>
    </source>
</evidence>
<dbReference type="GO" id="GO:0015125">
    <property type="term" value="F:bile acid transmembrane transporter activity"/>
    <property type="evidence" value="ECO:0007669"/>
    <property type="project" value="TreeGrafter"/>
</dbReference>
<dbReference type="PANTHER" id="PTHR11388">
    <property type="entry name" value="ORGANIC ANION TRANSPORTER"/>
    <property type="match status" value="1"/>
</dbReference>
<dbReference type="EMBL" id="JADDUC020000005">
    <property type="protein sequence ID" value="KAI1238746.1"/>
    <property type="molecule type" value="Genomic_DNA"/>
</dbReference>
<feature type="transmembrane region" description="Helical" evidence="19">
    <location>
        <begin position="676"/>
        <end position="696"/>
    </location>
</feature>
<evidence type="ECO:0000256" key="13">
    <source>
        <dbReference type="ARBA" id="ARBA00051340"/>
    </source>
</evidence>
<dbReference type="PROSITE" id="PS50850">
    <property type="entry name" value="MFS"/>
    <property type="match status" value="1"/>
</dbReference>
<evidence type="ECO:0000256" key="14">
    <source>
        <dbReference type="ARBA" id="ARBA00052624"/>
    </source>
</evidence>
<comment type="similarity">
    <text evidence="2">Belongs to the organo anion transporter (TC 2.A.60) family.</text>
</comment>
<evidence type="ECO:0000256" key="1">
    <source>
        <dbReference type="ARBA" id="ARBA00004651"/>
    </source>
</evidence>
<evidence type="ECO:0000256" key="12">
    <source>
        <dbReference type="ARBA" id="ARBA00050960"/>
    </source>
</evidence>
<accession>A0A835NF25</accession>
<comment type="catalytic activity">
    <reaction evidence="13">
        <text>L-thyroxine(out) = L-thyroxine(in)</text>
        <dbReference type="Rhea" id="RHEA:71819"/>
        <dbReference type="ChEBI" id="CHEBI:58448"/>
    </reaction>
</comment>
<feature type="transmembrane region" description="Helical" evidence="19">
    <location>
        <begin position="404"/>
        <end position="425"/>
    </location>
</feature>
<keyword evidence="7" id="KW-0445">Lipid transport</keyword>
<reference evidence="23 24" key="2">
    <citation type="journal article" date="2021" name="J. Hered.">
        <title>Feather Gene Expression Elucidates the Developmental Basis of Plumage Iridescence in African Starlings.</title>
        <authorList>
            <person name="Rubenstein D.R."/>
            <person name="Corvelo A."/>
            <person name="MacManes M.D."/>
            <person name="Maia R."/>
            <person name="Narzisi G."/>
            <person name="Rousaki A."/>
            <person name="Vandenabeele P."/>
            <person name="Shawkey M.D."/>
            <person name="Solomon J."/>
        </authorList>
    </citation>
    <scope>NUCLEOTIDE SEQUENCE [LARGE SCALE GENOMIC DNA]</scope>
    <source>
        <strain evidence="23">SS15</strain>
    </source>
</reference>
<evidence type="ECO:0000256" key="9">
    <source>
        <dbReference type="ARBA" id="ARBA00023136"/>
    </source>
</evidence>
<comment type="caution">
    <text evidence="22">The sequence shown here is derived from an EMBL/GenBank/DDBJ whole genome shotgun (WGS) entry which is preliminary data.</text>
</comment>
<evidence type="ECO:0000256" key="15">
    <source>
        <dbReference type="ARBA" id="ARBA00067107"/>
    </source>
</evidence>
<evidence type="ECO:0000256" key="7">
    <source>
        <dbReference type="ARBA" id="ARBA00023055"/>
    </source>
</evidence>
<dbReference type="InterPro" id="IPR020846">
    <property type="entry name" value="MFS_dom"/>
</dbReference>
<evidence type="ECO:0000256" key="2">
    <source>
        <dbReference type="ARBA" id="ARBA00009657"/>
    </source>
</evidence>
<evidence type="ECO:0000256" key="5">
    <source>
        <dbReference type="ARBA" id="ARBA00022692"/>
    </source>
</evidence>
<dbReference type="InterPro" id="IPR036259">
    <property type="entry name" value="MFS_trans_sf"/>
</dbReference>
<keyword evidence="3" id="KW-0813">Transport</keyword>
<feature type="compositionally biased region" description="Basic and acidic residues" evidence="18">
    <location>
        <begin position="1342"/>
        <end position="1367"/>
    </location>
</feature>
<dbReference type="Gene3D" id="3.30.60.30">
    <property type="match status" value="1"/>
</dbReference>
<feature type="transmembrane region" description="Helical" evidence="19">
    <location>
        <begin position="532"/>
        <end position="555"/>
    </location>
</feature>
<feature type="transmembrane region" description="Helical" evidence="19">
    <location>
        <begin position="58"/>
        <end position="77"/>
    </location>
</feature>
<sequence>MNFLKRKVLAKYTFLLKVPVISSLDGQSQCKRRFLHISTLAGDHDSRDCRCWNRYEQVFLLALSLAFLGKTMSGAYMNSMYTQIEKQFNIPASLVGIINGSFEIGNLLLIAFVSYFGAKLHRPRIIALGCTILSFGCLLISLPHFLFGRYRIESSISQQENFSVVPLCLVNQNLPSLPTEEPSAECEKEPGSLLWIFVMVGNIVRGMGETPIMPLGISYLEDFAKAENSPFYLACLHTATVIGPFLGLLLASFCAELFVDIGSVGADEITITATDARWVGAWWLGILICALLNLLVGIPFWFLPKSLVKEGETNEPEEANFIPFLKALFHNPVYMLFICITVLQFSAFDGMISFMPKYLEQQFGKSASDAIFLIGVYNLPVLCVGYFSGGLFMKKFKINNYQAANIAFWVSLLEYLLYFAAYWTVCDTSPVAGLTVSYQGIKQVSYAENTLQAVCNMDCDCPLKIWDPVCGSNGITYVSPCLAGCKSSRGTGRSVVFENCTCVAASGFSSQNISATLGQCDGHENCDKMLHYFLILSLVCSFVFSLAAMPGYMVLIRSLKPEEKSFGVGIHGLASRVFAGIPSPIYFGALIDTTCLKWGTMTCGGEGACRMYDIVTYRRRKTMDRPITAGQLKEKSLFQDSDGSAVPAKTVCHNCSKLKNRRRVAEFLEATMKKKIFLGALAFSFFAKGFSGSYMKSMSSQIERRFEISSSIVGIIDGSFEIGNLMVMVLVSYLGPRVHRPKIIAVGCLIMSVGAFLSVMPQFLMGRYNYERITVSVDNSSTSVSACSPAPSEGPAVTDATETLSTVINAGCEKTTDSYLWLFVLVGNLLRGIGEAPIMPLGVSYIDDFSKEENSAFYIGLVRSSGMFGPTLGFLLGSFCASLWVDAGTVDIDTISINPKDTRWVGAWWLGLLICGTVNFIASLPFWFLPYSLPKEGENENLKISHLSVQGDHCKTDSPAQPQLRFSEAVKDFLPALRKLFGNPIFVVFIFLTILHYNSLVGIITYEPKFMEQQFNVSVAKAIFLIGVILLPVTILGMFLGGFLIKKFKLHITEMAKFACSTFLVAYVLNLLYFTCSCEGLQVAGLTVPYSGFVSPGLWVLHSHSCLFGSHALKKILGFETELMKHLSSSKHIYMASCNAECSCKVDQWDPVFHNCSCVEGQGLGLGNSSAVLGQCQRESCTKAFPYFLALQTACAFFLALGGTPTYMIMFRRGSRGLCWVSHSAVGMCKTVAALLCSSTHWFCFLFRSVSPDLKSFAVGIETLGGRVLGGLPAPIYFGALIDETCLKWGTKSCGGSGSCRVYDTKEFRNVYLGLIAGLRAGCCLLYLVLSVLIMKRFKPDGKEMTDTKNAERSASKELDTANKREILPGSRTSEESEETYM</sequence>
<dbReference type="Pfam" id="PF07648">
    <property type="entry name" value="Kazal_2"/>
    <property type="match status" value="1"/>
</dbReference>
<dbReference type="GO" id="GO:0006811">
    <property type="term" value="P:monoatomic ion transport"/>
    <property type="evidence" value="ECO:0007669"/>
    <property type="project" value="UniProtKB-KW"/>
</dbReference>
<feature type="transmembrane region" description="Helical" evidence="19">
    <location>
        <begin position="125"/>
        <end position="147"/>
    </location>
</feature>
<feature type="transmembrane region" description="Helical" evidence="19">
    <location>
        <begin position="231"/>
        <end position="259"/>
    </location>
</feature>
<feature type="transmembrane region" description="Helical" evidence="19">
    <location>
        <begin position="819"/>
        <end position="846"/>
    </location>
</feature>
<dbReference type="NCBIfam" id="TIGR00805">
    <property type="entry name" value="oat"/>
    <property type="match status" value="2"/>
</dbReference>
<feature type="transmembrane region" description="Helical" evidence="19">
    <location>
        <begin position="370"/>
        <end position="392"/>
    </location>
</feature>
<evidence type="ECO:0000256" key="10">
    <source>
        <dbReference type="ARBA" id="ARBA00023157"/>
    </source>
</evidence>
<comment type="subcellular location">
    <subcellularLocation>
        <location evidence="1">Cell membrane</location>
        <topology evidence="1">Multi-pass membrane protein</topology>
    </subcellularLocation>
</comment>
<reference evidence="22" key="1">
    <citation type="submission" date="2020-10" db="EMBL/GenBank/DDBJ databases">
        <title>Feather gene expression reveals the developmental basis of iridescence in African starlings.</title>
        <authorList>
            <person name="Rubenstein D.R."/>
        </authorList>
    </citation>
    <scope>NUCLEOTIDE SEQUENCE</scope>
    <source>
        <strain evidence="22">SS15</strain>
        <tissue evidence="22">Liver</tissue>
    </source>
</reference>
<keyword evidence="11" id="KW-0325">Glycoprotein</keyword>
<evidence type="ECO:0000256" key="8">
    <source>
        <dbReference type="ARBA" id="ARBA00023065"/>
    </source>
</evidence>
<keyword evidence="8" id="KW-0406">Ion transport</keyword>
<dbReference type="InterPro" id="IPR002350">
    <property type="entry name" value="Kazal_dom"/>
</dbReference>
<evidence type="ECO:0000256" key="19">
    <source>
        <dbReference type="SAM" id="Phobius"/>
    </source>
</evidence>
<dbReference type="GO" id="GO:0043252">
    <property type="term" value="P:sodium-independent organic anion transport"/>
    <property type="evidence" value="ECO:0007669"/>
    <property type="project" value="TreeGrafter"/>
</dbReference>
<feature type="transmembrane region" description="Helical" evidence="19">
    <location>
        <begin position="905"/>
        <end position="929"/>
    </location>
</feature>
<dbReference type="FunFam" id="3.30.60.30:FF:000048">
    <property type="entry name" value="Solute carrier organic anion transporter family member"/>
    <property type="match status" value="1"/>
</dbReference>
<feature type="domain" description="Major facilitator superfamily (MFS) profile" evidence="20">
    <location>
        <begin position="677"/>
        <end position="1339"/>
    </location>
</feature>
<evidence type="ECO:0000259" key="20">
    <source>
        <dbReference type="PROSITE" id="PS50850"/>
    </source>
</evidence>
<dbReference type="InterPro" id="IPR036058">
    <property type="entry name" value="Kazal_dom_sf"/>
</dbReference>
<dbReference type="PROSITE" id="PS51465">
    <property type="entry name" value="KAZAL_2"/>
    <property type="match status" value="1"/>
</dbReference>
<dbReference type="PANTHER" id="PTHR11388:SF16">
    <property type="entry name" value="SOLUTE CARRIER ORGANIC ANION TRANSPORTER FAMILY MEMBER 1A2"/>
    <property type="match status" value="1"/>
</dbReference>
<dbReference type="OrthoDB" id="5062115at2759"/>
<dbReference type="Proteomes" id="UP000618051">
    <property type="component" value="Unassembled WGS sequence"/>
</dbReference>